<dbReference type="PANTHER" id="PTHR46986:SF1">
    <property type="entry name" value="ENDORIBONUCLEASE YBEY, CHLOROPLASTIC"/>
    <property type="match status" value="1"/>
</dbReference>
<organism evidence="9 10">
    <name type="scientific">Halomonas piscis</name>
    <dbReference type="NCBI Taxonomy" id="3031727"/>
    <lineage>
        <taxon>Bacteria</taxon>
        <taxon>Pseudomonadati</taxon>
        <taxon>Pseudomonadota</taxon>
        <taxon>Gammaproteobacteria</taxon>
        <taxon>Oceanospirillales</taxon>
        <taxon>Halomonadaceae</taxon>
        <taxon>Halomonas</taxon>
    </lineage>
</organism>
<comment type="similarity">
    <text evidence="1 8">Belongs to the endoribonuclease YbeY family.</text>
</comment>
<keyword evidence="6 8" id="KW-0378">Hydrolase</keyword>
<accession>A0ABY9YZ66</accession>
<dbReference type="RefSeq" id="WP_311882534.1">
    <property type="nucleotide sequence ID" value="NZ_CP119391.1"/>
</dbReference>
<feature type="binding site" evidence="8">
    <location>
        <position position="138"/>
    </location>
    <ligand>
        <name>Zn(2+)</name>
        <dbReference type="ChEBI" id="CHEBI:29105"/>
        <note>catalytic</note>
    </ligand>
</feature>
<evidence type="ECO:0000256" key="7">
    <source>
        <dbReference type="ARBA" id="ARBA00022833"/>
    </source>
</evidence>
<dbReference type="InterPro" id="IPR023091">
    <property type="entry name" value="MetalPrtase_cat_dom_sf_prd"/>
</dbReference>
<evidence type="ECO:0000313" key="10">
    <source>
        <dbReference type="Proteomes" id="UP001301869"/>
    </source>
</evidence>
<feature type="binding site" evidence="8">
    <location>
        <position position="132"/>
    </location>
    <ligand>
        <name>Zn(2+)</name>
        <dbReference type="ChEBI" id="CHEBI:29105"/>
        <note>catalytic</note>
    </ligand>
</feature>
<dbReference type="EMBL" id="CP119391">
    <property type="protein sequence ID" value="WNK19333.1"/>
    <property type="molecule type" value="Genomic_DNA"/>
</dbReference>
<keyword evidence="8" id="KW-0963">Cytoplasm</keyword>
<gene>
    <name evidence="8 9" type="primary">ybeY</name>
    <name evidence="9" type="ORF">P1P91_10760</name>
</gene>
<evidence type="ECO:0000256" key="5">
    <source>
        <dbReference type="ARBA" id="ARBA00022759"/>
    </source>
</evidence>
<dbReference type="SUPFAM" id="SSF55486">
    <property type="entry name" value="Metalloproteases ('zincins'), catalytic domain"/>
    <property type="match status" value="1"/>
</dbReference>
<comment type="function">
    <text evidence="8">Single strand-specific metallo-endoribonuclease involved in late-stage 70S ribosome quality control and in maturation of the 3' terminus of the 16S rRNA.</text>
</comment>
<feature type="binding site" evidence="8">
    <location>
        <position position="128"/>
    </location>
    <ligand>
        <name>Zn(2+)</name>
        <dbReference type="ChEBI" id="CHEBI:29105"/>
        <note>catalytic</note>
    </ligand>
</feature>
<dbReference type="Gene3D" id="3.40.390.30">
    <property type="entry name" value="Metalloproteases ('zincins'), catalytic domain"/>
    <property type="match status" value="1"/>
</dbReference>
<dbReference type="Proteomes" id="UP001301869">
    <property type="component" value="Chromosome"/>
</dbReference>
<keyword evidence="4 8" id="KW-0479">Metal-binding</keyword>
<evidence type="ECO:0000313" key="9">
    <source>
        <dbReference type="EMBL" id="WNK19333.1"/>
    </source>
</evidence>
<dbReference type="InterPro" id="IPR020549">
    <property type="entry name" value="YbeY_CS"/>
</dbReference>
<evidence type="ECO:0000256" key="4">
    <source>
        <dbReference type="ARBA" id="ARBA00022723"/>
    </source>
</evidence>
<dbReference type="InterPro" id="IPR002036">
    <property type="entry name" value="YbeY"/>
</dbReference>
<dbReference type="NCBIfam" id="TIGR00043">
    <property type="entry name" value="rRNA maturation RNase YbeY"/>
    <property type="match status" value="1"/>
</dbReference>
<evidence type="ECO:0000256" key="6">
    <source>
        <dbReference type="ARBA" id="ARBA00022801"/>
    </source>
</evidence>
<reference evidence="9 10" key="1">
    <citation type="submission" date="2023-03" db="EMBL/GenBank/DDBJ databases">
        <title>Halomonas sp. nov., isolated from Korean tranditional fermented seafood 'Jeotgal'.</title>
        <authorList>
            <person name="Kim B."/>
            <person name="Shin N.-R."/>
        </authorList>
    </citation>
    <scope>NUCLEOTIDE SEQUENCE [LARGE SCALE GENOMIC DNA]</scope>
    <source>
        <strain evidence="9 10">SG2L-4</strain>
    </source>
</reference>
<protein>
    <recommendedName>
        <fullName evidence="8">Endoribonuclease YbeY</fullName>
        <ecNumber evidence="8">3.1.-.-</ecNumber>
    </recommendedName>
</protein>
<keyword evidence="7 8" id="KW-0862">Zinc</keyword>
<keyword evidence="10" id="KW-1185">Reference proteome</keyword>
<dbReference type="PROSITE" id="PS01306">
    <property type="entry name" value="UPF0054"/>
    <property type="match status" value="1"/>
</dbReference>
<comment type="subcellular location">
    <subcellularLocation>
        <location evidence="8">Cytoplasm</location>
    </subcellularLocation>
</comment>
<keyword evidence="8" id="KW-0698">rRNA processing</keyword>
<keyword evidence="5 8" id="KW-0255">Endonuclease</keyword>
<sequence length="167" mass="17998">MSRPERDIPSFSDAVVDRQVAVSAVDNIALPGQPALARWAGGVLAHHPDAPGSELTVRFVTAEESRALNRDYRGRDKPTNVLSFPFEAPPGVNLGLLGDLVICHAVVADEAQSQRKALADHYAHMVVHGTLHLLGYDHVDDDEADVMEQLEREILAGFGIADPYAAG</sequence>
<keyword evidence="2 8" id="KW-0690">Ribosome biogenesis</keyword>
<evidence type="ECO:0000256" key="3">
    <source>
        <dbReference type="ARBA" id="ARBA00022722"/>
    </source>
</evidence>
<name>A0ABY9YZ66_9GAMM</name>
<evidence type="ECO:0000256" key="2">
    <source>
        <dbReference type="ARBA" id="ARBA00022517"/>
    </source>
</evidence>
<keyword evidence="3 8" id="KW-0540">Nuclease</keyword>
<evidence type="ECO:0000256" key="8">
    <source>
        <dbReference type="HAMAP-Rule" id="MF_00009"/>
    </source>
</evidence>
<dbReference type="PANTHER" id="PTHR46986">
    <property type="entry name" value="ENDORIBONUCLEASE YBEY, CHLOROPLASTIC"/>
    <property type="match status" value="1"/>
</dbReference>
<dbReference type="EC" id="3.1.-.-" evidence="8"/>
<proteinExistence type="inferred from homology"/>
<dbReference type="Pfam" id="PF02130">
    <property type="entry name" value="YbeY"/>
    <property type="match status" value="1"/>
</dbReference>
<comment type="cofactor">
    <cofactor evidence="8">
        <name>Zn(2+)</name>
        <dbReference type="ChEBI" id="CHEBI:29105"/>
    </cofactor>
    <text evidence="8">Binds 1 zinc ion.</text>
</comment>
<evidence type="ECO:0000256" key="1">
    <source>
        <dbReference type="ARBA" id="ARBA00010875"/>
    </source>
</evidence>
<dbReference type="HAMAP" id="MF_00009">
    <property type="entry name" value="Endoribonucl_YbeY"/>
    <property type="match status" value="1"/>
</dbReference>